<name>A0A1C7EEM2_9BACL</name>
<dbReference type="AlphaFoldDB" id="A0A1C7EEM2"/>
<keyword evidence="2" id="KW-1185">Reference proteome</keyword>
<dbReference type="OrthoDB" id="2967651at2"/>
<dbReference type="InterPro" id="IPR036873">
    <property type="entry name" value="Rhodanese-like_dom_sf"/>
</dbReference>
<accession>A0A1C7EEM2</accession>
<sequence>MIASTMLIGLPVSMAVYSVYKRHIPVSGVKQAQLNEIDGNSYALLDVRAYNVSNNEVVSDAFNLPISYFTRGYKEIPQKPIHLIAENQVEKNLATRLLHQKGFKVVSYSLMGNSKMQTACC</sequence>
<dbReference type="Gene3D" id="3.40.250.10">
    <property type="entry name" value="Rhodanese-like domain"/>
    <property type="match status" value="1"/>
</dbReference>
<dbReference type="SUPFAM" id="SSF52821">
    <property type="entry name" value="Rhodanese/Cell cycle control phosphatase"/>
    <property type="match status" value="1"/>
</dbReference>
<dbReference type="KEGG" id="pdg:BCM40_02340"/>
<proteinExistence type="predicted"/>
<evidence type="ECO:0008006" key="3">
    <source>
        <dbReference type="Google" id="ProtNLM"/>
    </source>
</evidence>
<dbReference type="Proteomes" id="UP000092495">
    <property type="component" value="Chromosome"/>
</dbReference>
<dbReference type="RefSeq" id="WP_065525373.1">
    <property type="nucleotide sequence ID" value="NZ_CP016543.2"/>
</dbReference>
<evidence type="ECO:0000313" key="2">
    <source>
        <dbReference type="Proteomes" id="UP000092495"/>
    </source>
</evidence>
<protein>
    <recommendedName>
        <fullName evidence="3">Sulfurtransferase</fullName>
    </recommendedName>
</protein>
<reference evidence="1" key="1">
    <citation type="submission" date="2016-10" db="EMBL/GenBank/DDBJ databases">
        <authorList>
            <person name="See-Too W.S."/>
        </authorList>
    </citation>
    <scope>NUCLEOTIDE SEQUENCE</scope>
    <source>
        <strain evidence="1">DSM 22276</strain>
    </source>
</reference>
<organism evidence="1 2">
    <name type="scientific">Planococcus donghaensis</name>
    <dbReference type="NCBI Taxonomy" id="414778"/>
    <lineage>
        <taxon>Bacteria</taxon>
        <taxon>Bacillati</taxon>
        <taxon>Bacillota</taxon>
        <taxon>Bacilli</taxon>
        <taxon>Bacillales</taxon>
        <taxon>Caryophanaceae</taxon>
        <taxon>Planococcus</taxon>
    </lineage>
</organism>
<evidence type="ECO:0000313" key="1">
    <source>
        <dbReference type="EMBL" id="ANU22249.1"/>
    </source>
</evidence>
<gene>
    <name evidence="1" type="ORF">BCM40_02340</name>
</gene>
<dbReference type="EMBL" id="CP016543">
    <property type="protein sequence ID" value="ANU22249.1"/>
    <property type="molecule type" value="Genomic_DNA"/>
</dbReference>
<dbReference type="STRING" id="414778.BCM40_02340"/>